<dbReference type="NCBIfam" id="NF009792">
    <property type="entry name" value="PRK13284.1"/>
    <property type="match status" value="1"/>
</dbReference>
<dbReference type="Pfam" id="PF02623">
    <property type="entry name" value="FliW"/>
    <property type="match status" value="1"/>
</dbReference>
<dbReference type="InterPro" id="IPR003775">
    <property type="entry name" value="Flagellar_assembly_factor_FliW"/>
</dbReference>
<gene>
    <name evidence="4" type="primary">fliW</name>
    <name evidence="5" type="ORF">M622_00120</name>
</gene>
<dbReference type="AlphaFoldDB" id="S9ZIK1"/>
<protein>
    <recommendedName>
        <fullName evidence="4">Flagellar assembly factor FliW</fullName>
    </recommendedName>
</protein>
<dbReference type="Gene3D" id="2.30.290.10">
    <property type="entry name" value="BH3618-like"/>
    <property type="match status" value="1"/>
</dbReference>
<comment type="function">
    <text evidence="4">Acts as an anti-CsrA protein, binds CsrA and prevents it from repressing translation of its target genes, one of which is flagellin. Binds to flagellin and participates in the assembly of the flagellum.</text>
</comment>
<evidence type="ECO:0000313" key="5">
    <source>
        <dbReference type="EMBL" id="EPZ17205.1"/>
    </source>
</evidence>
<dbReference type="PANTHER" id="PTHR39190:SF1">
    <property type="entry name" value="FLAGELLAR ASSEMBLY FACTOR FLIW"/>
    <property type="match status" value="1"/>
</dbReference>
<evidence type="ECO:0000256" key="4">
    <source>
        <dbReference type="HAMAP-Rule" id="MF_01185"/>
    </source>
</evidence>
<accession>S9ZIK1</accession>
<evidence type="ECO:0000256" key="3">
    <source>
        <dbReference type="ARBA" id="ARBA00022845"/>
    </source>
</evidence>
<dbReference type="GO" id="GO:0006417">
    <property type="term" value="P:regulation of translation"/>
    <property type="evidence" value="ECO:0007669"/>
    <property type="project" value="UniProtKB-KW"/>
</dbReference>
<dbReference type="InterPro" id="IPR024046">
    <property type="entry name" value="Flagellar_assmbl_FliW_dom_sf"/>
</dbReference>
<dbReference type="Proteomes" id="UP000015455">
    <property type="component" value="Unassembled WGS sequence"/>
</dbReference>
<proteinExistence type="inferred from homology"/>
<comment type="similarity">
    <text evidence="4">Belongs to the FliW family.</text>
</comment>
<organism evidence="5 6">
    <name type="scientific">Thauera terpenica 58Eu</name>
    <dbReference type="NCBI Taxonomy" id="1348657"/>
    <lineage>
        <taxon>Bacteria</taxon>
        <taxon>Pseudomonadati</taxon>
        <taxon>Pseudomonadota</taxon>
        <taxon>Betaproteobacteria</taxon>
        <taxon>Rhodocyclales</taxon>
        <taxon>Zoogloeaceae</taxon>
        <taxon>Thauera</taxon>
    </lineage>
</organism>
<dbReference type="GO" id="GO:0005737">
    <property type="term" value="C:cytoplasm"/>
    <property type="evidence" value="ECO:0007669"/>
    <property type="project" value="UniProtKB-SubCell"/>
</dbReference>
<dbReference type="HAMAP" id="MF_01185">
    <property type="entry name" value="FliW"/>
    <property type="match status" value="1"/>
</dbReference>
<keyword evidence="2 4" id="KW-1005">Bacterial flagellum biogenesis</keyword>
<comment type="subcellular location">
    <subcellularLocation>
        <location evidence="4">Cytoplasm</location>
    </subcellularLocation>
</comment>
<reference evidence="5 6" key="1">
    <citation type="submission" date="2013-06" db="EMBL/GenBank/DDBJ databases">
        <title>Draft genome sequence of Thauera terpenica.</title>
        <authorList>
            <person name="Liu B."/>
            <person name="Frostegard A.H."/>
            <person name="Shapleigh J.P."/>
        </authorList>
    </citation>
    <scope>NUCLEOTIDE SEQUENCE [LARGE SCALE GENOMIC DNA]</scope>
    <source>
        <strain evidence="5 6">58Eu</strain>
    </source>
</reference>
<dbReference type="eggNOG" id="COG1699">
    <property type="taxonomic scope" value="Bacteria"/>
</dbReference>
<sequence length="150" mass="16328">MKIKSPEFGTVEVADDRIIEFPAGLPGFEQCQRFALVHEEGREAEVFLLQSVDDPEVAFSVTAPARLGVNLEFVLSDEDMALLQLDDAGKIDEVAVVIIIRSQKSEEAGPAGAGLSANFMAPLVINTRARLGMQKVISRLGCEITLRQQD</sequence>
<comment type="caution">
    <text evidence="5">The sequence shown here is derived from an EMBL/GenBank/DDBJ whole genome shotgun (WGS) entry which is preliminary data.</text>
</comment>
<dbReference type="PATRIC" id="fig|1348657.5.peg.24"/>
<keyword evidence="1 4" id="KW-0963">Cytoplasm</keyword>
<comment type="subunit">
    <text evidence="4">Interacts with translational regulator CsrA and flagellin(s).</text>
</comment>
<keyword evidence="4" id="KW-0143">Chaperone</keyword>
<evidence type="ECO:0000313" key="6">
    <source>
        <dbReference type="Proteomes" id="UP000015455"/>
    </source>
</evidence>
<dbReference type="RefSeq" id="WP_021247488.1">
    <property type="nucleotide sequence ID" value="NZ_ATJV01000001.1"/>
</dbReference>
<dbReference type="SUPFAM" id="SSF141457">
    <property type="entry name" value="BH3618-like"/>
    <property type="match status" value="1"/>
</dbReference>
<dbReference type="EMBL" id="ATJV01000001">
    <property type="protein sequence ID" value="EPZ17205.1"/>
    <property type="molecule type" value="Genomic_DNA"/>
</dbReference>
<keyword evidence="6" id="KW-1185">Reference proteome</keyword>
<dbReference type="STRING" id="1348657.M622_00120"/>
<evidence type="ECO:0000256" key="1">
    <source>
        <dbReference type="ARBA" id="ARBA00022490"/>
    </source>
</evidence>
<evidence type="ECO:0000256" key="2">
    <source>
        <dbReference type="ARBA" id="ARBA00022795"/>
    </source>
</evidence>
<dbReference type="OrthoDB" id="9801235at2"/>
<keyword evidence="3 4" id="KW-0810">Translation regulation</keyword>
<name>S9ZIK1_9RHOO</name>
<dbReference type="PANTHER" id="PTHR39190">
    <property type="entry name" value="FLAGELLAR ASSEMBLY FACTOR FLIW"/>
    <property type="match status" value="1"/>
</dbReference>
<dbReference type="GO" id="GO:0044780">
    <property type="term" value="P:bacterial-type flagellum assembly"/>
    <property type="evidence" value="ECO:0007669"/>
    <property type="project" value="UniProtKB-UniRule"/>
</dbReference>